<dbReference type="EMBL" id="PGLV01000001">
    <property type="protein sequence ID" value="POZ57527.1"/>
    <property type="molecule type" value="Genomic_DNA"/>
</dbReference>
<evidence type="ECO:0000313" key="3">
    <source>
        <dbReference type="Proteomes" id="UP000237319"/>
    </source>
</evidence>
<proteinExistence type="predicted"/>
<feature type="transmembrane region" description="Helical" evidence="1">
    <location>
        <begin position="7"/>
        <end position="24"/>
    </location>
</feature>
<accession>A0A2S5D3G6</accession>
<organism evidence="2 3">
    <name type="scientific">Lysinibacillus sphaericus</name>
    <name type="common">Bacillus sphaericus</name>
    <dbReference type="NCBI Taxonomy" id="1421"/>
    <lineage>
        <taxon>Bacteria</taxon>
        <taxon>Bacillati</taxon>
        <taxon>Bacillota</taxon>
        <taxon>Bacilli</taxon>
        <taxon>Bacillales</taxon>
        <taxon>Bacillaceae</taxon>
        <taxon>Lysinibacillus</taxon>
    </lineage>
</organism>
<reference evidence="2 3" key="1">
    <citation type="submission" date="2017-11" db="EMBL/GenBank/DDBJ databases">
        <title>Genome sequence of Lysinibacillus sphaericus, a lignin-degrading bacteria isolated from municipal solid waste soil.</title>
        <authorList>
            <person name="Persinoti G.F."/>
            <person name="Paixao D.A."/>
            <person name="Bugg T.D."/>
            <person name="Squina F.M."/>
        </authorList>
    </citation>
    <scope>NUCLEOTIDE SEQUENCE [LARGE SCALE GENOMIC DNA]</scope>
    <source>
        <strain evidence="2 3">A1</strain>
    </source>
</reference>
<dbReference type="Proteomes" id="UP000237319">
    <property type="component" value="Unassembled WGS sequence"/>
</dbReference>
<comment type="caution">
    <text evidence="2">The sequence shown here is derived from an EMBL/GenBank/DDBJ whole genome shotgun (WGS) entry which is preliminary data.</text>
</comment>
<dbReference type="AlphaFoldDB" id="A0A2S5D3G6"/>
<evidence type="ECO:0000256" key="1">
    <source>
        <dbReference type="SAM" id="Phobius"/>
    </source>
</evidence>
<keyword evidence="1" id="KW-1133">Transmembrane helix</keyword>
<evidence type="ECO:0000313" key="2">
    <source>
        <dbReference type="EMBL" id="POZ57527.1"/>
    </source>
</evidence>
<keyword evidence="3" id="KW-1185">Reference proteome</keyword>
<name>A0A2S5D3G6_LYSSH</name>
<gene>
    <name evidence="2" type="ORF">LYSIN_02311</name>
</gene>
<keyword evidence="1" id="KW-0472">Membrane</keyword>
<protein>
    <submittedName>
        <fullName evidence="2">Uncharacterized protein</fullName>
    </submittedName>
</protein>
<keyword evidence="1" id="KW-0812">Transmembrane</keyword>
<sequence length="147" mass="17474">MNIRNKKIWFLLIVVVIWLIWYSTRPLITFDEAVPALDIASINNVLISDMRQPYYLDQEETERFISILDSLFMKKKIIPNKPAFNEDAFIYFYSANPEVSYTIIVDYERNIIGIIESPKMMKQYILENGSEFFLFIQSYLNHNEVVE</sequence>